<evidence type="ECO:0000313" key="1">
    <source>
        <dbReference type="EMBL" id="QDT96275.1"/>
    </source>
</evidence>
<gene>
    <name evidence="1" type="ORF">V144x_17290</name>
</gene>
<proteinExistence type="predicted"/>
<dbReference type="EMBL" id="CP037920">
    <property type="protein sequence ID" value="QDT96275.1"/>
    <property type="molecule type" value="Genomic_DNA"/>
</dbReference>
<organism evidence="1 2">
    <name type="scientific">Gimesia aquarii</name>
    <dbReference type="NCBI Taxonomy" id="2527964"/>
    <lineage>
        <taxon>Bacteria</taxon>
        <taxon>Pseudomonadati</taxon>
        <taxon>Planctomycetota</taxon>
        <taxon>Planctomycetia</taxon>
        <taxon>Planctomycetales</taxon>
        <taxon>Planctomycetaceae</taxon>
        <taxon>Gimesia</taxon>
    </lineage>
</organism>
<dbReference type="KEGG" id="gaw:V144x_17290"/>
<accession>A0A517VTE2</accession>
<sequence>MDQHLPHHHVVEIVKGIWSSANARWDPIMWFFRMIGAAQTVDAVFVIEYGSGDWEHPLCKGEPDQIWKYDGSNFVTIEEMPDLVHGSISTKTPIVRYCINNKGSKMILNTFYGYRSGIGTVLEEKGGKWIRRGPAWRS</sequence>
<dbReference type="Proteomes" id="UP000318704">
    <property type="component" value="Chromosome"/>
</dbReference>
<reference evidence="1 2" key="1">
    <citation type="submission" date="2019-03" db="EMBL/GenBank/DDBJ databases">
        <title>Deep-cultivation of Planctomycetes and their phenomic and genomic characterization uncovers novel biology.</title>
        <authorList>
            <person name="Wiegand S."/>
            <person name="Jogler M."/>
            <person name="Boedeker C."/>
            <person name="Pinto D."/>
            <person name="Vollmers J."/>
            <person name="Rivas-Marin E."/>
            <person name="Kohn T."/>
            <person name="Peeters S.H."/>
            <person name="Heuer A."/>
            <person name="Rast P."/>
            <person name="Oberbeckmann S."/>
            <person name="Bunk B."/>
            <person name="Jeske O."/>
            <person name="Meyerdierks A."/>
            <person name="Storesund J.E."/>
            <person name="Kallscheuer N."/>
            <person name="Luecker S."/>
            <person name="Lage O.M."/>
            <person name="Pohl T."/>
            <person name="Merkel B.J."/>
            <person name="Hornburger P."/>
            <person name="Mueller R.-W."/>
            <person name="Bruemmer F."/>
            <person name="Labrenz M."/>
            <person name="Spormann A.M."/>
            <person name="Op den Camp H."/>
            <person name="Overmann J."/>
            <person name="Amann R."/>
            <person name="Jetten M.S.M."/>
            <person name="Mascher T."/>
            <person name="Medema M.H."/>
            <person name="Devos D.P."/>
            <person name="Kaster A.-K."/>
            <person name="Ovreas L."/>
            <person name="Rohde M."/>
            <person name="Galperin M.Y."/>
            <person name="Jogler C."/>
        </authorList>
    </citation>
    <scope>NUCLEOTIDE SEQUENCE [LARGE SCALE GENOMIC DNA]</scope>
    <source>
        <strain evidence="1 2">V144</strain>
    </source>
</reference>
<protein>
    <submittedName>
        <fullName evidence="1">Uncharacterized protein</fullName>
    </submittedName>
</protein>
<dbReference type="RefSeq" id="WP_144984109.1">
    <property type="nucleotide sequence ID" value="NZ_CP037920.1"/>
</dbReference>
<evidence type="ECO:0000313" key="2">
    <source>
        <dbReference type="Proteomes" id="UP000318704"/>
    </source>
</evidence>
<dbReference type="AlphaFoldDB" id="A0A517VTE2"/>
<name>A0A517VTE2_9PLAN</name>